<feature type="compositionally biased region" description="Polar residues" evidence="2">
    <location>
        <begin position="185"/>
        <end position="197"/>
    </location>
</feature>
<feature type="repeat" description="TPR" evidence="1">
    <location>
        <begin position="274"/>
        <end position="307"/>
    </location>
</feature>
<dbReference type="Pfam" id="PF13432">
    <property type="entry name" value="TPR_16"/>
    <property type="match status" value="1"/>
</dbReference>
<feature type="compositionally biased region" description="Polar residues" evidence="2">
    <location>
        <begin position="17"/>
        <end position="27"/>
    </location>
</feature>
<feature type="region of interest" description="Disordered" evidence="2">
    <location>
        <begin position="175"/>
        <end position="205"/>
    </location>
</feature>
<dbReference type="Gene3D" id="1.25.40.10">
    <property type="entry name" value="Tetratricopeptide repeat domain"/>
    <property type="match status" value="5"/>
</dbReference>
<dbReference type="SUPFAM" id="SSF48452">
    <property type="entry name" value="TPR-like"/>
    <property type="match status" value="2"/>
</dbReference>
<dbReference type="InterPro" id="IPR019734">
    <property type="entry name" value="TPR_rpt"/>
</dbReference>
<dbReference type="InterPro" id="IPR011990">
    <property type="entry name" value="TPR-like_helical_dom_sf"/>
</dbReference>
<feature type="compositionally biased region" description="Low complexity" evidence="2">
    <location>
        <begin position="69"/>
        <end position="85"/>
    </location>
</feature>
<dbReference type="Proteomes" id="UP001642483">
    <property type="component" value="Unassembled WGS sequence"/>
</dbReference>
<keyword evidence="4" id="KW-1185">Reference proteome</keyword>
<keyword evidence="1" id="KW-0802">TPR repeat</keyword>
<gene>
    <name evidence="3" type="ORF">CVLEPA_LOCUS27379</name>
</gene>
<dbReference type="PANTHER" id="PTHR45153">
    <property type="entry name" value="TETRATRICOPEPTIDE REPEAT PROTEIN 16"/>
    <property type="match status" value="1"/>
</dbReference>
<evidence type="ECO:0000256" key="1">
    <source>
        <dbReference type="PROSITE-ProRule" id="PRU00339"/>
    </source>
</evidence>
<name>A0ABP0GQY6_CLALP</name>
<organism evidence="3 4">
    <name type="scientific">Clavelina lepadiformis</name>
    <name type="common">Light-bulb sea squirt</name>
    <name type="synonym">Ascidia lepadiformis</name>
    <dbReference type="NCBI Taxonomy" id="159417"/>
    <lineage>
        <taxon>Eukaryota</taxon>
        <taxon>Metazoa</taxon>
        <taxon>Chordata</taxon>
        <taxon>Tunicata</taxon>
        <taxon>Ascidiacea</taxon>
        <taxon>Aplousobranchia</taxon>
        <taxon>Clavelinidae</taxon>
        <taxon>Clavelina</taxon>
    </lineage>
</organism>
<dbReference type="EMBL" id="CAWYQH010000141">
    <property type="protein sequence ID" value="CAK8694112.1"/>
    <property type="molecule type" value="Genomic_DNA"/>
</dbReference>
<feature type="region of interest" description="Disordered" evidence="2">
    <location>
        <begin position="39"/>
        <end position="130"/>
    </location>
</feature>
<protein>
    <recommendedName>
        <fullName evidence="5">Tetratricopeptide repeat protein 16</fullName>
    </recommendedName>
</protein>
<accession>A0ABP0GQY6</accession>
<feature type="compositionally biased region" description="Basic and acidic residues" evidence="2">
    <location>
        <begin position="86"/>
        <end position="99"/>
    </location>
</feature>
<feature type="compositionally biased region" description="Polar residues" evidence="2">
    <location>
        <begin position="781"/>
        <end position="801"/>
    </location>
</feature>
<evidence type="ECO:0000256" key="2">
    <source>
        <dbReference type="SAM" id="MobiDB-lite"/>
    </source>
</evidence>
<feature type="compositionally biased region" description="Polar residues" evidence="2">
    <location>
        <begin position="39"/>
        <end position="61"/>
    </location>
</feature>
<feature type="repeat" description="TPR" evidence="1">
    <location>
        <begin position="240"/>
        <end position="273"/>
    </location>
</feature>
<evidence type="ECO:0000313" key="3">
    <source>
        <dbReference type="EMBL" id="CAK8694112.1"/>
    </source>
</evidence>
<sequence>MDDKTESVSEENKDDSANVSLESGNTSISAHEISALTLSDTQIEAESNNDNTNAVSCTSSEEGNDLLKSRSNPSKKSSQSSLYVESEQRLAPEGEERDALVPAPPPERPTSAGRQRTPPQLPSDVASPAEPELREVINTRNLVAFDAHLKGAYPERTDSETELIIQQLRETLATPPPITDEDLQKTQTGSETFSTSIPEEEMDEARRRQQRRKLEQEVRMYDPDNPPVRLTMQQVIDEKVLEHYNRGIAQANQGQFEAAVTSFSKAINLQPCDVSCYIERAEAYMQMCDFRSAHLNYKKAYALEPHNPHIFDKLAFICYLEGQCLFDQCLYAEALECFTRATEMKPSASGYHTRAITCLASLGRNQECLALVTRRLEAETTGNPELYVLRARLHLLFQNTTLCYYDVRDALSLDSEQPQAVQLMKEIQEKAENSKQHAMSLTIQGKLQEALNKITTAVETDPSKSEYHVLRGALYRRLQNFNTAIDDYLLAMDKADHNEQDPVYQGAQRQLLLTYNDFAVHCYQRGFYEEAVILLNKAIKGEKNEKGLYINRGDCFFKLNELGFALADYQQGLEIDPGSWEIKCRVAVVHNEFGITAYQERQYQEALDRFSSAIEHNGKVGQFYVHRARSYYMMQDVDASRKDILISLHLDPNNEEIIPLVSRLFPGRSVNEVLKSKAAEIAREQIAVMVGSRHKLPPVVSKAESRRKSRNSARSAKTGALATGSDVMAADNVAEQNDRLTTAETRTPGARRMPTDEEIIREKKSVTEDLKTIFRFPNSLQYTGPRITSNPRPKPLNNGQQGKKRRGYTWKKFGLTPA</sequence>
<dbReference type="PROSITE" id="PS50005">
    <property type="entry name" value="TPR"/>
    <property type="match status" value="3"/>
</dbReference>
<dbReference type="PANTHER" id="PTHR45153:SF1">
    <property type="entry name" value="TETRATRICOPEPTIDE REPEAT PROTEIN 16"/>
    <property type="match status" value="1"/>
</dbReference>
<evidence type="ECO:0000313" key="4">
    <source>
        <dbReference type="Proteomes" id="UP001642483"/>
    </source>
</evidence>
<proteinExistence type="predicted"/>
<feature type="region of interest" description="Disordered" evidence="2">
    <location>
        <begin position="781"/>
        <end position="818"/>
    </location>
</feature>
<feature type="repeat" description="TPR" evidence="1">
    <location>
        <begin position="546"/>
        <end position="579"/>
    </location>
</feature>
<evidence type="ECO:0008006" key="5">
    <source>
        <dbReference type="Google" id="ProtNLM"/>
    </source>
</evidence>
<comment type="caution">
    <text evidence="3">The sequence shown here is derived from an EMBL/GenBank/DDBJ whole genome shotgun (WGS) entry which is preliminary data.</text>
</comment>
<dbReference type="SMART" id="SM00028">
    <property type="entry name" value="TPR"/>
    <property type="match status" value="8"/>
</dbReference>
<feature type="region of interest" description="Disordered" evidence="2">
    <location>
        <begin position="697"/>
        <end position="752"/>
    </location>
</feature>
<reference evidence="3 4" key="1">
    <citation type="submission" date="2024-02" db="EMBL/GenBank/DDBJ databases">
        <authorList>
            <person name="Daric V."/>
            <person name="Darras S."/>
        </authorList>
    </citation>
    <scope>NUCLEOTIDE SEQUENCE [LARGE SCALE GENOMIC DNA]</scope>
</reference>
<feature type="compositionally biased region" description="Basic and acidic residues" evidence="2">
    <location>
        <begin position="1"/>
        <end position="16"/>
    </location>
</feature>
<dbReference type="Pfam" id="PF13181">
    <property type="entry name" value="TPR_8"/>
    <property type="match status" value="1"/>
</dbReference>
<feature type="region of interest" description="Disordered" evidence="2">
    <location>
        <begin position="1"/>
        <end position="27"/>
    </location>
</feature>